<dbReference type="GO" id="GO:0016740">
    <property type="term" value="F:transferase activity"/>
    <property type="evidence" value="ECO:0007669"/>
    <property type="project" value="UniProtKB-KW"/>
</dbReference>
<feature type="domain" description="Adenylyltransferase AadA C-terminal" evidence="2">
    <location>
        <begin position="168"/>
        <end position="256"/>
    </location>
</feature>
<dbReference type="InterPro" id="IPR043519">
    <property type="entry name" value="NT_sf"/>
</dbReference>
<organism evidence="3 4">
    <name type="scientific">Rhizocola hellebori</name>
    <dbReference type="NCBI Taxonomy" id="1392758"/>
    <lineage>
        <taxon>Bacteria</taxon>
        <taxon>Bacillati</taxon>
        <taxon>Actinomycetota</taxon>
        <taxon>Actinomycetes</taxon>
        <taxon>Micromonosporales</taxon>
        <taxon>Micromonosporaceae</taxon>
        <taxon>Rhizocola</taxon>
    </lineage>
</organism>
<proteinExistence type="predicted"/>
<reference evidence="3" key="1">
    <citation type="submission" date="2021-01" db="EMBL/GenBank/DDBJ databases">
        <title>Whole genome shotgun sequence of Rhizocola hellebori NBRC 109834.</title>
        <authorList>
            <person name="Komaki H."/>
            <person name="Tamura T."/>
        </authorList>
    </citation>
    <scope>NUCLEOTIDE SEQUENCE</scope>
    <source>
        <strain evidence="3">NBRC 109834</strain>
    </source>
</reference>
<dbReference type="Gene3D" id="3.30.460.10">
    <property type="entry name" value="Beta Polymerase, domain 2"/>
    <property type="match status" value="1"/>
</dbReference>
<evidence type="ECO:0000259" key="2">
    <source>
        <dbReference type="Pfam" id="PF13427"/>
    </source>
</evidence>
<dbReference type="CDD" id="cd05403">
    <property type="entry name" value="NT_KNTase_like"/>
    <property type="match status" value="1"/>
</dbReference>
<dbReference type="AlphaFoldDB" id="A0A8J3VL20"/>
<gene>
    <name evidence="3" type="ORF">Rhe02_84570</name>
</gene>
<dbReference type="InterPro" id="IPR025184">
    <property type="entry name" value="AadA_C"/>
</dbReference>
<evidence type="ECO:0000313" key="4">
    <source>
        <dbReference type="Proteomes" id="UP000612899"/>
    </source>
</evidence>
<keyword evidence="1" id="KW-0808">Transferase</keyword>
<dbReference type="Pfam" id="PF13427">
    <property type="entry name" value="AadA_C"/>
    <property type="match status" value="1"/>
</dbReference>
<sequence length="276" mass="29839">MHNPPVFDFGVAGDRPEIRPAQASDFPSAPRAAVQGLVGWAQAAFGEGLVSVIVHGSLAWGCWTPSSDIDALLVVERASGLATFHRMLVAGDAQAPGNGFELSVLSRQAARSSPHPIGYLYHFSRARLARQSPESWDLDEVARDPDLAGHFAVAWTAGVAAYGLPARQVLRQVDDGEFLASIGEDVLQSCGEILGISAEQVAVPVYPVLNFARTLAWLRERVMLSKREGGQWLMNREPPRAALLTVALQEYADPNGRLVQTTDLHDLARAVKEQLS</sequence>
<evidence type="ECO:0000256" key="1">
    <source>
        <dbReference type="ARBA" id="ARBA00022679"/>
    </source>
</evidence>
<name>A0A8J3VL20_9ACTN</name>
<accession>A0A8J3VL20</accession>
<protein>
    <recommendedName>
        <fullName evidence="2">Adenylyltransferase AadA C-terminal domain-containing protein</fullName>
    </recommendedName>
</protein>
<dbReference type="Proteomes" id="UP000612899">
    <property type="component" value="Unassembled WGS sequence"/>
</dbReference>
<evidence type="ECO:0000313" key="3">
    <source>
        <dbReference type="EMBL" id="GIH10390.1"/>
    </source>
</evidence>
<dbReference type="EMBL" id="BONY01000093">
    <property type="protein sequence ID" value="GIH10390.1"/>
    <property type="molecule type" value="Genomic_DNA"/>
</dbReference>
<dbReference type="SUPFAM" id="SSF81301">
    <property type="entry name" value="Nucleotidyltransferase"/>
    <property type="match status" value="1"/>
</dbReference>
<comment type="caution">
    <text evidence="3">The sequence shown here is derived from an EMBL/GenBank/DDBJ whole genome shotgun (WGS) entry which is preliminary data.</text>
</comment>
<keyword evidence="4" id="KW-1185">Reference proteome</keyword>